<dbReference type="InterPro" id="IPR039420">
    <property type="entry name" value="WalR-like"/>
</dbReference>
<dbReference type="AlphaFoldDB" id="A0A1Q8QTU7"/>
<reference evidence="10 11" key="1">
    <citation type="submission" date="2016-09" db="EMBL/GenBank/DDBJ databases">
        <title>Complete genome of Desulfosporosinus sp. OL.</title>
        <authorList>
            <person name="Mardanov A."/>
            <person name="Beletsky A."/>
            <person name="Panova A."/>
            <person name="Karnachuk O."/>
            <person name="Ravin N."/>
        </authorList>
    </citation>
    <scope>NUCLEOTIDE SEQUENCE [LARGE SCALE GENOMIC DNA]</scope>
    <source>
        <strain evidence="10 11">OL</strain>
    </source>
</reference>
<dbReference type="GO" id="GO:0006355">
    <property type="term" value="P:regulation of DNA-templated transcription"/>
    <property type="evidence" value="ECO:0007669"/>
    <property type="project" value="InterPro"/>
</dbReference>
<dbReference type="Proteomes" id="UP000186102">
    <property type="component" value="Unassembled WGS sequence"/>
</dbReference>
<evidence type="ECO:0000256" key="7">
    <source>
        <dbReference type="PROSITE-ProRule" id="PRU00169"/>
    </source>
</evidence>
<dbReference type="InterPro" id="IPR058245">
    <property type="entry name" value="NreC/VraR/RcsB-like_REC"/>
</dbReference>
<dbReference type="Gene3D" id="3.40.50.2300">
    <property type="match status" value="1"/>
</dbReference>
<name>A0A1Q8QTU7_9FIRM</name>
<dbReference type="EMBL" id="MLBF01000022">
    <property type="protein sequence ID" value="OLN30793.1"/>
    <property type="molecule type" value="Genomic_DNA"/>
</dbReference>
<keyword evidence="5" id="KW-0804">Transcription</keyword>
<proteinExistence type="predicted"/>
<sequence length="224" mass="25570">MSEKIKIMIAEDFQLLREDLGEFLGSQPDMVVVGMAGSGTEIYELSMKTDCDIILMDIEMETLNAGIIATEKIRQVKTEQKVIFLTAHETETMIFTAIGTGAVDYVVKGRNEADILEHIRRAYIGTPIMEGIIHEKILKEYSRLRRSERSLLFFINNVSQLTSTERELVKLLLQGNNANEIALIRCVELVTIKTQIKSMLRKFGCTRTKEIVKMIRDLNIEHLF</sequence>
<dbReference type="PANTHER" id="PTHR43214">
    <property type="entry name" value="TWO-COMPONENT RESPONSE REGULATOR"/>
    <property type="match status" value="1"/>
</dbReference>
<comment type="function">
    <text evidence="6">May play the central regulatory role in sporulation. It may be an element of the effector pathway responsible for the activation of sporulation genes in response to nutritional stress. Spo0A may act in concert with spo0H (a sigma factor) to control the expression of some genes that are critical to the sporulation process.</text>
</comment>
<evidence type="ECO:0000313" key="10">
    <source>
        <dbReference type="EMBL" id="OLN30793.1"/>
    </source>
</evidence>
<gene>
    <name evidence="10" type="ORF">DSOL_2911</name>
</gene>
<dbReference type="SUPFAM" id="SSF46894">
    <property type="entry name" value="C-terminal effector domain of the bipartite response regulators"/>
    <property type="match status" value="1"/>
</dbReference>
<dbReference type="InterPro" id="IPR001789">
    <property type="entry name" value="Sig_transdc_resp-reg_receiver"/>
</dbReference>
<dbReference type="OrthoDB" id="9779069at2"/>
<dbReference type="SMART" id="SM00421">
    <property type="entry name" value="HTH_LUXR"/>
    <property type="match status" value="1"/>
</dbReference>
<evidence type="ECO:0000256" key="5">
    <source>
        <dbReference type="ARBA" id="ARBA00023163"/>
    </source>
</evidence>
<accession>A0A1Q8QTU7</accession>
<evidence type="ECO:0000259" key="9">
    <source>
        <dbReference type="PROSITE" id="PS50110"/>
    </source>
</evidence>
<dbReference type="STRING" id="1888891.DSOL_2911"/>
<keyword evidence="2 7" id="KW-0597">Phosphoprotein</keyword>
<dbReference type="GO" id="GO:0003677">
    <property type="term" value="F:DNA binding"/>
    <property type="evidence" value="ECO:0007669"/>
    <property type="project" value="UniProtKB-KW"/>
</dbReference>
<dbReference type="InterPro" id="IPR000792">
    <property type="entry name" value="Tscrpt_reg_LuxR_C"/>
</dbReference>
<dbReference type="PROSITE" id="PS50110">
    <property type="entry name" value="RESPONSE_REGULATORY"/>
    <property type="match status" value="1"/>
</dbReference>
<dbReference type="RefSeq" id="WP_075365461.1">
    <property type="nucleotide sequence ID" value="NZ_MLBF01000022.1"/>
</dbReference>
<dbReference type="InterPro" id="IPR011006">
    <property type="entry name" value="CheY-like_superfamily"/>
</dbReference>
<dbReference type="SMART" id="SM00448">
    <property type="entry name" value="REC"/>
    <property type="match status" value="1"/>
</dbReference>
<keyword evidence="11" id="KW-1185">Reference proteome</keyword>
<dbReference type="PROSITE" id="PS50043">
    <property type="entry name" value="HTH_LUXR_2"/>
    <property type="match status" value="1"/>
</dbReference>
<evidence type="ECO:0000259" key="8">
    <source>
        <dbReference type="PROSITE" id="PS50043"/>
    </source>
</evidence>
<dbReference type="Pfam" id="PF00072">
    <property type="entry name" value="Response_reg"/>
    <property type="match status" value="1"/>
</dbReference>
<evidence type="ECO:0000256" key="1">
    <source>
        <dbReference type="ARBA" id="ARBA00018672"/>
    </source>
</evidence>
<evidence type="ECO:0000256" key="4">
    <source>
        <dbReference type="ARBA" id="ARBA00023125"/>
    </source>
</evidence>
<protein>
    <recommendedName>
        <fullName evidence="1">Stage 0 sporulation protein A homolog</fullName>
    </recommendedName>
</protein>
<evidence type="ECO:0000313" key="11">
    <source>
        <dbReference type="Proteomes" id="UP000186102"/>
    </source>
</evidence>
<feature type="modified residue" description="4-aspartylphosphate" evidence="7">
    <location>
        <position position="57"/>
    </location>
</feature>
<evidence type="ECO:0000256" key="2">
    <source>
        <dbReference type="ARBA" id="ARBA00022553"/>
    </source>
</evidence>
<feature type="domain" description="HTH luxR-type" evidence="8">
    <location>
        <begin position="154"/>
        <end position="219"/>
    </location>
</feature>
<keyword evidence="3" id="KW-0805">Transcription regulation</keyword>
<evidence type="ECO:0000256" key="6">
    <source>
        <dbReference type="ARBA" id="ARBA00024867"/>
    </source>
</evidence>
<dbReference type="SUPFAM" id="SSF52172">
    <property type="entry name" value="CheY-like"/>
    <property type="match status" value="1"/>
</dbReference>
<dbReference type="InterPro" id="IPR016032">
    <property type="entry name" value="Sig_transdc_resp-reg_C-effctor"/>
</dbReference>
<evidence type="ECO:0000256" key="3">
    <source>
        <dbReference type="ARBA" id="ARBA00023015"/>
    </source>
</evidence>
<keyword evidence="4" id="KW-0238">DNA-binding</keyword>
<dbReference type="CDD" id="cd17535">
    <property type="entry name" value="REC_NarL-like"/>
    <property type="match status" value="1"/>
</dbReference>
<comment type="caution">
    <text evidence="10">The sequence shown here is derived from an EMBL/GenBank/DDBJ whole genome shotgun (WGS) entry which is preliminary data.</text>
</comment>
<organism evidence="10 11">
    <name type="scientific">Desulfosporosinus metallidurans</name>
    <dbReference type="NCBI Taxonomy" id="1888891"/>
    <lineage>
        <taxon>Bacteria</taxon>
        <taxon>Bacillati</taxon>
        <taxon>Bacillota</taxon>
        <taxon>Clostridia</taxon>
        <taxon>Eubacteriales</taxon>
        <taxon>Desulfitobacteriaceae</taxon>
        <taxon>Desulfosporosinus</taxon>
    </lineage>
</organism>
<dbReference type="GO" id="GO:0000160">
    <property type="term" value="P:phosphorelay signal transduction system"/>
    <property type="evidence" value="ECO:0007669"/>
    <property type="project" value="InterPro"/>
</dbReference>
<feature type="domain" description="Response regulatory" evidence="9">
    <location>
        <begin position="6"/>
        <end position="123"/>
    </location>
</feature>